<dbReference type="KEGG" id="mrtj:KHC33_02425"/>
<keyword evidence="4" id="KW-1185">Reference proteome</keyword>
<accession>A0A8E7B2Y1</accession>
<protein>
    <submittedName>
        <fullName evidence="3">Deoxyhypusine synthase</fullName>
        <ecNumber evidence="3">2.5.1.46</ecNumber>
    </submittedName>
</protein>
<gene>
    <name evidence="3" type="ORF">KHC33_02425</name>
</gene>
<dbReference type="AlphaFoldDB" id="A0A8E7B2Y1"/>
<reference evidence="3 4" key="1">
    <citation type="submission" date="2021-05" db="EMBL/GenBank/DDBJ databases">
        <title>A novel Methanospirillum isolate from a pyrite-forming mixed culture.</title>
        <authorList>
            <person name="Bunk B."/>
            <person name="Sproer C."/>
            <person name="Spring S."/>
            <person name="Pester M."/>
        </authorList>
    </citation>
    <scope>NUCLEOTIDE SEQUENCE [LARGE SCALE GENOMIC DNA]</scope>
    <source>
        <strain evidence="3 4">J.3.6.1-F.2.7.3</strain>
    </source>
</reference>
<dbReference type="InterPro" id="IPR036982">
    <property type="entry name" value="Deoxyhypusine_synthase_sf"/>
</dbReference>
<name>A0A8E7B2Y1_9EURY</name>
<dbReference type="GeneID" id="65096003"/>
<evidence type="ECO:0000313" key="3">
    <source>
        <dbReference type="EMBL" id="QVV89406.1"/>
    </source>
</evidence>
<evidence type="ECO:0000313" key="4">
    <source>
        <dbReference type="Proteomes" id="UP000680656"/>
    </source>
</evidence>
<keyword evidence="2 3" id="KW-0808">Transferase</keyword>
<comment type="similarity">
    <text evidence="1">Belongs to the deoxyhypusine synthase family.</text>
</comment>
<dbReference type="Gene3D" id="3.40.910.10">
    <property type="entry name" value="Deoxyhypusine synthase"/>
    <property type="match status" value="1"/>
</dbReference>
<dbReference type="RefSeq" id="WP_214420202.1">
    <property type="nucleotide sequence ID" value="NZ_CP075546.1"/>
</dbReference>
<dbReference type="GO" id="GO:0005737">
    <property type="term" value="C:cytoplasm"/>
    <property type="evidence" value="ECO:0007669"/>
    <property type="project" value="TreeGrafter"/>
</dbReference>
<dbReference type="EC" id="2.5.1.46" evidence="3"/>
<evidence type="ECO:0000256" key="1">
    <source>
        <dbReference type="ARBA" id="ARBA00009892"/>
    </source>
</evidence>
<dbReference type="EMBL" id="CP075546">
    <property type="protein sequence ID" value="QVV89406.1"/>
    <property type="molecule type" value="Genomic_DNA"/>
</dbReference>
<dbReference type="PANTHER" id="PTHR11703:SF2">
    <property type="entry name" value="DEOXYHYPUSINE SYNTHASE-LIKE PROTEIN"/>
    <property type="match status" value="1"/>
</dbReference>
<dbReference type="InterPro" id="IPR029035">
    <property type="entry name" value="DHS-like_NAD/FAD-binding_dom"/>
</dbReference>
<dbReference type="Proteomes" id="UP000680656">
    <property type="component" value="Chromosome"/>
</dbReference>
<dbReference type="Pfam" id="PF01916">
    <property type="entry name" value="DS"/>
    <property type="match status" value="1"/>
</dbReference>
<proteinExistence type="inferred from homology"/>
<dbReference type="SUPFAM" id="SSF52467">
    <property type="entry name" value="DHS-like NAD/FAD-binding domain"/>
    <property type="match status" value="1"/>
</dbReference>
<dbReference type="PANTHER" id="PTHR11703">
    <property type="entry name" value="DEOXYHYPUSINE SYNTHASE"/>
    <property type="match status" value="1"/>
</dbReference>
<organism evidence="3 4">
    <name type="scientific">Methanospirillum purgamenti</name>
    <dbReference type="NCBI Taxonomy" id="2834276"/>
    <lineage>
        <taxon>Archaea</taxon>
        <taxon>Methanobacteriati</taxon>
        <taxon>Methanobacteriota</taxon>
        <taxon>Stenosarchaea group</taxon>
        <taxon>Methanomicrobia</taxon>
        <taxon>Methanomicrobiales</taxon>
        <taxon>Methanospirillaceae</taxon>
        <taxon>Methanospirillum</taxon>
    </lineage>
</organism>
<dbReference type="GO" id="GO:0034038">
    <property type="term" value="F:deoxyhypusine synthase activity"/>
    <property type="evidence" value="ECO:0007669"/>
    <property type="project" value="UniProtKB-EC"/>
</dbReference>
<evidence type="ECO:0000256" key="2">
    <source>
        <dbReference type="ARBA" id="ARBA00022679"/>
    </source>
</evidence>
<dbReference type="InterPro" id="IPR002773">
    <property type="entry name" value="Deoxyhypusine_synthase"/>
</dbReference>
<sequence length="332" mass="36224">MNLHPMEPVKPENRVDLLLKQMSMTGFQGRKLGESVAVWSQMIEEPGVSILAGLSGAMIPAGMQECLIALIENRFIDVLVSTGANIFHDICEHVGIRHYLGHHMADDQELFKQGIDRIYDVFAYEDQFRGVDAKIAEFAQGLGGFSGSSADFIRQLGIWLTKQYPLGKSVTATAARLNIPIFIPALCDSSIGIALVMARRDGYQIMIDQLADADQLTGYVEQAHKTGVIYIGGGVPKNFIQQTQVIASIHDHVCGGHDYAIQYTTDTPHYGGLSGCTFEEAVSWGKESCTCRKVQCFCDATIAIPFVTSALLGAGIHRSVHPWMESGGEQVS</sequence>
<dbReference type="NCBIfam" id="NF002006">
    <property type="entry name" value="PRK00805.1"/>
    <property type="match status" value="1"/>
</dbReference>